<organism evidence="10 11">
    <name type="scientific">Rhizoctonia solani</name>
    <dbReference type="NCBI Taxonomy" id="456999"/>
    <lineage>
        <taxon>Eukaryota</taxon>
        <taxon>Fungi</taxon>
        <taxon>Dikarya</taxon>
        <taxon>Basidiomycota</taxon>
        <taxon>Agaricomycotina</taxon>
        <taxon>Agaricomycetes</taxon>
        <taxon>Cantharellales</taxon>
        <taxon>Ceratobasidiaceae</taxon>
        <taxon>Rhizoctonia</taxon>
    </lineage>
</organism>
<keyword evidence="5 7" id="KW-0694">RNA-binding</keyword>
<keyword evidence="3 7" id="KW-0963">Cytoplasm</keyword>
<dbReference type="Pfam" id="PF00076">
    <property type="entry name" value="RRM_1"/>
    <property type="match status" value="1"/>
</dbReference>
<evidence type="ECO:0000313" key="11">
    <source>
        <dbReference type="Proteomes" id="UP000663827"/>
    </source>
</evidence>
<dbReference type="InterPro" id="IPR011400">
    <property type="entry name" value="EIF3B"/>
</dbReference>
<evidence type="ECO:0000256" key="5">
    <source>
        <dbReference type="ARBA" id="ARBA00022884"/>
    </source>
</evidence>
<dbReference type="GO" id="GO:0033290">
    <property type="term" value="C:eukaryotic 48S preinitiation complex"/>
    <property type="evidence" value="ECO:0007669"/>
    <property type="project" value="UniProtKB-UniRule"/>
</dbReference>
<comment type="subunit">
    <text evidence="7">Component of the eukaryotic translation initiation factor 3 (eIF-3) complex.</text>
</comment>
<name>A0A8H3DXR7_9AGAM</name>
<dbReference type="Proteomes" id="UP000663827">
    <property type="component" value="Unassembled WGS sequence"/>
</dbReference>
<evidence type="ECO:0000256" key="1">
    <source>
        <dbReference type="ARBA" id="ARBA00004496"/>
    </source>
</evidence>
<dbReference type="SUPFAM" id="SSF82171">
    <property type="entry name" value="DPP6 N-terminal domain-like"/>
    <property type="match status" value="1"/>
</dbReference>
<dbReference type="HAMAP" id="MF_03001">
    <property type="entry name" value="eIF3b"/>
    <property type="match status" value="1"/>
</dbReference>
<feature type="compositionally biased region" description="Basic and acidic residues" evidence="8">
    <location>
        <begin position="832"/>
        <end position="857"/>
    </location>
</feature>
<dbReference type="AlphaFoldDB" id="A0A8H3DXR7"/>
<comment type="caution">
    <text evidence="10">The sequence shown here is derived from an EMBL/GenBank/DDBJ whole genome shotgun (WGS) entry which is preliminary data.</text>
</comment>
<dbReference type="InterPro" id="IPR000988">
    <property type="entry name" value="Ribosomal_eL24-rel_N"/>
</dbReference>
<comment type="subcellular location">
    <subcellularLocation>
        <location evidence="1 7">Cytoplasm</location>
    </subcellularLocation>
</comment>
<dbReference type="FunFam" id="2.130.10.10:FF:000947">
    <property type="entry name" value="Eukaryotic translation initiation factor 3 subunit B"/>
    <property type="match status" value="1"/>
</dbReference>
<reference evidence="10" key="1">
    <citation type="submission" date="2021-01" db="EMBL/GenBank/DDBJ databases">
        <authorList>
            <person name="Kaushik A."/>
        </authorList>
    </citation>
    <scope>NUCLEOTIDE SEQUENCE</scope>
    <source>
        <strain evidence="10">AG5</strain>
    </source>
</reference>
<accession>A0A8H3DXR7</accession>
<dbReference type="InterPro" id="IPR034363">
    <property type="entry name" value="eIF3B_RRM"/>
</dbReference>
<feature type="domain" description="RRM" evidence="9">
    <location>
        <begin position="33"/>
        <end position="121"/>
    </location>
</feature>
<dbReference type="GO" id="GO:0031369">
    <property type="term" value="F:translation initiation factor binding"/>
    <property type="evidence" value="ECO:0007669"/>
    <property type="project" value="InterPro"/>
</dbReference>
<dbReference type="CDD" id="cd00472">
    <property type="entry name" value="Ribosomal_L24e_L24"/>
    <property type="match status" value="1"/>
</dbReference>
<dbReference type="GO" id="GO:0016282">
    <property type="term" value="C:eukaryotic 43S preinitiation complex"/>
    <property type="evidence" value="ECO:0007669"/>
    <property type="project" value="UniProtKB-UniRule"/>
</dbReference>
<evidence type="ECO:0000256" key="8">
    <source>
        <dbReference type="SAM" id="MobiDB-lite"/>
    </source>
</evidence>
<dbReference type="InterPro" id="IPR015943">
    <property type="entry name" value="WD40/YVTN_repeat-like_dom_sf"/>
</dbReference>
<evidence type="ECO:0000259" key="9">
    <source>
        <dbReference type="PROSITE" id="PS50102"/>
    </source>
</evidence>
<dbReference type="GO" id="GO:0003743">
    <property type="term" value="F:translation initiation factor activity"/>
    <property type="evidence" value="ECO:0007669"/>
    <property type="project" value="UniProtKB-UniRule"/>
</dbReference>
<dbReference type="InterPro" id="IPR012677">
    <property type="entry name" value="Nucleotide-bd_a/b_plait_sf"/>
</dbReference>
<gene>
    <name evidence="7" type="primary">PRT1</name>
    <name evidence="10" type="ORF">RDB_LOCUS9688</name>
</gene>
<dbReference type="PROSITE" id="PS50102">
    <property type="entry name" value="RRM"/>
    <property type="match status" value="1"/>
</dbReference>
<dbReference type="Gene3D" id="2.130.10.10">
    <property type="entry name" value="YVTN repeat-like/Quinoprotein amine dehydrogenase"/>
    <property type="match status" value="2"/>
</dbReference>
<dbReference type="Gene3D" id="3.30.70.330">
    <property type="match status" value="1"/>
</dbReference>
<evidence type="ECO:0000313" key="10">
    <source>
        <dbReference type="EMBL" id="CAE7063432.1"/>
    </source>
</evidence>
<dbReference type="Pfam" id="PF08662">
    <property type="entry name" value="eIF2A"/>
    <property type="match status" value="1"/>
</dbReference>
<evidence type="ECO:0000256" key="7">
    <source>
        <dbReference type="HAMAP-Rule" id="MF_03001"/>
    </source>
</evidence>
<dbReference type="InterPro" id="IPR035979">
    <property type="entry name" value="RBD_domain_sf"/>
</dbReference>
<evidence type="ECO:0000256" key="3">
    <source>
        <dbReference type="ARBA" id="ARBA00022490"/>
    </source>
</evidence>
<dbReference type="Gene3D" id="2.30.170.20">
    <property type="entry name" value="Ribosomal protein L24e"/>
    <property type="match status" value="1"/>
</dbReference>
<dbReference type="GO" id="GO:0001732">
    <property type="term" value="P:formation of cytoplasmic translation initiation complex"/>
    <property type="evidence" value="ECO:0007669"/>
    <property type="project" value="UniProtKB-UniRule"/>
</dbReference>
<comment type="function">
    <text evidence="7">RNA-binding component of the eukaryotic translation initiation factor 3 (eIF-3) complex, which is involved in protein synthesis of a specialized repertoire of mRNAs and, together with other initiation factors, stimulates binding of mRNA and methionyl-tRNAi to the 40S ribosome. The eIF-3 complex specifically targets and initiates translation of a subset of mRNAs involved in cell proliferation.</text>
</comment>
<dbReference type="GO" id="GO:0003723">
    <property type="term" value="F:RNA binding"/>
    <property type="evidence" value="ECO:0007669"/>
    <property type="project" value="UniProtKB-UniRule"/>
</dbReference>
<dbReference type="InterPro" id="IPR038630">
    <property type="entry name" value="L24e/L24_sf"/>
</dbReference>
<sequence>MPVPDPVPTDDLGIDYSDIEAKYAISYEEGFDNVLVVDGVPVIDNSREGRLFAKISKEFSRKGVPIKEGGIHMPYDESSGKSKGYMFVEFSSPEEASDALAAMHHFPFDAKHTFLINRFTDIEKYTTLDETYVPPTVSSYTPRPHMRSWLADPAGRDQFLTYVGDEVQIFWNARTGPDPAFARHNWTDLYVAWSPHGTYLATLHRQGLQIWGGSDWGLVRRIAHPLARLVDFSPNEKYLVTWSNEPIVIPPGAQQGPTFFSPDDEGNNLAVWEVATGHLLRTFSVEGTTTAASGEKKQMAWPQLKWSGDDRYVARANPGQAISVYEVPGMHMLDKKSIKIDGVVDFEWCPLSDDELSKIKEGESDKNDVVDGKKTKKTGTSRVRENILAYWVPEVANQPARVTLLAIPSRAQLRTKNLFSVSECKLYWQNQGDFLCVKVDRPTKSKKATFCNLEVFRTREKDFPVEVIELKGKSDVWFAWEPRGDRFAILSSSDPNLGNIAPGITIKMDVSIFQLEKGKNFKLLKLLKDKTTNAIRWSPKGRHVVLGSIFPVSKFELEFYDLEFTIDPERINTHTAEWGSLVQHLTTVEHYGVTDVEWDPSGRYVASSASVWRPTPEHGWSLWDFRGQELVKQPADKFKQFLWRPRPRTLLNKAQQKDVRKNLKEYSRVFEEADAAEESHADKELVAQRRRLLDEWNAWRKKVRPEVQERLARLGKKAKGEEREEVEEWLEEVIEEVVEVKVEIDSFSGRKIYPSKGKLYVRGDSKVFRFSTSKSSSLFLQRKNPRKIAWTTFQGLAEETVKKRSRKTVKHQRGIVGADMATIMARRNQSAAEREKARTDAIAKAKADKKKKEDAKTKAKPTGRAPTTAPKVSKQQMKGGKGGR</sequence>
<feature type="region of interest" description="Disordered" evidence="8">
    <location>
        <begin position="826"/>
        <end position="884"/>
    </location>
</feature>
<comment type="similarity">
    <text evidence="2">Belongs to the eukaryotic ribosomal protein eL24 family.</text>
</comment>
<dbReference type="SUPFAM" id="SSF54928">
    <property type="entry name" value="RNA-binding domain, RBD"/>
    <property type="match status" value="1"/>
</dbReference>
<dbReference type="PANTHER" id="PTHR14068:SF0">
    <property type="entry name" value="EUKARYOTIC TRANSLATION INITIATION FACTOR 3 SUBUNIT B"/>
    <property type="match status" value="1"/>
</dbReference>
<dbReference type="GO" id="GO:0005852">
    <property type="term" value="C:eukaryotic translation initiation factor 3 complex"/>
    <property type="evidence" value="ECO:0007669"/>
    <property type="project" value="UniProtKB-UniRule"/>
</dbReference>
<dbReference type="Pfam" id="PF01246">
    <property type="entry name" value="Ribosomal_L24e"/>
    <property type="match status" value="1"/>
</dbReference>
<protein>
    <recommendedName>
        <fullName evidence="7">Eukaryotic translation initiation factor 3 subunit B</fullName>
        <shortName evidence="7">eIF3b</shortName>
    </recommendedName>
    <alternativeName>
        <fullName evidence="7">Eukaryotic translation initiation factor 3 90 kDa subunit homolog</fullName>
        <shortName evidence="7">eIF3 p90</shortName>
    </alternativeName>
    <alternativeName>
        <fullName evidence="7">Translation initiation factor eIF3, p90 subunit homolog</fullName>
    </alternativeName>
</protein>
<keyword evidence="4 7" id="KW-0396">Initiation factor</keyword>
<evidence type="ECO:0000256" key="4">
    <source>
        <dbReference type="ARBA" id="ARBA00022540"/>
    </source>
</evidence>
<dbReference type="Gene3D" id="6.10.250.1270">
    <property type="match status" value="1"/>
</dbReference>
<dbReference type="InterPro" id="IPR000504">
    <property type="entry name" value="RRM_dom"/>
</dbReference>
<evidence type="ECO:0000256" key="2">
    <source>
        <dbReference type="ARBA" id="ARBA00005647"/>
    </source>
</evidence>
<dbReference type="SUPFAM" id="SSF57716">
    <property type="entry name" value="Glucocorticoid receptor-like (DNA-binding domain)"/>
    <property type="match status" value="1"/>
</dbReference>
<dbReference type="CDD" id="cd12278">
    <property type="entry name" value="RRM_eIF3B"/>
    <property type="match status" value="1"/>
</dbReference>
<proteinExistence type="inferred from homology"/>
<comment type="similarity">
    <text evidence="7">Belongs to the eIF-3 subunit B family.</text>
</comment>
<dbReference type="InterPro" id="IPR013979">
    <property type="entry name" value="TIF_beta_prop-like"/>
</dbReference>
<dbReference type="EMBL" id="CAJNJQ010000210">
    <property type="protein sequence ID" value="CAE7063432.1"/>
    <property type="molecule type" value="Genomic_DNA"/>
</dbReference>
<keyword evidence="6 7" id="KW-0648">Protein biosynthesis</keyword>
<evidence type="ECO:0000256" key="6">
    <source>
        <dbReference type="ARBA" id="ARBA00022917"/>
    </source>
</evidence>
<dbReference type="PANTHER" id="PTHR14068">
    <property type="entry name" value="EUKARYOTIC TRANSLATION INITIATION FACTOR 3 EIF3 -RELATED"/>
    <property type="match status" value="1"/>
</dbReference>